<protein>
    <recommendedName>
        <fullName evidence="6">Anoctamin</fullName>
    </recommendedName>
</protein>
<feature type="domain" description="Anoctamin transmembrane" evidence="7">
    <location>
        <begin position="211"/>
        <end position="722"/>
    </location>
</feature>
<reference evidence="8" key="1">
    <citation type="submission" date="2021-02" db="EMBL/GenBank/DDBJ databases">
        <authorList>
            <person name="Nowell W R."/>
        </authorList>
    </citation>
    <scope>NUCLEOTIDE SEQUENCE</scope>
</reference>
<comment type="similarity">
    <text evidence="2 6">Belongs to the anoctamin family.</text>
</comment>
<dbReference type="AlphaFoldDB" id="A0A816RSX4"/>
<feature type="transmembrane region" description="Helical" evidence="6">
    <location>
        <begin position="375"/>
        <end position="395"/>
    </location>
</feature>
<evidence type="ECO:0000256" key="3">
    <source>
        <dbReference type="ARBA" id="ARBA00022692"/>
    </source>
</evidence>
<dbReference type="PANTHER" id="PTHR12308:SF51">
    <property type="entry name" value="ANOCTAMIN-8"/>
    <property type="match status" value="1"/>
</dbReference>
<gene>
    <name evidence="8" type="ORF">MBJ925_LOCUS17691</name>
</gene>
<feature type="transmembrane region" description="Helical" evidence="6">
    <location>
        <begin position="681"/>
        <end position="701"/>
    </location>
</feature>
<evidence type="ECO:0000259" key="7">
    <source>
        <dbReference type="Pfam" id="PF04547"/>
    </source>
</evidence>
<comment type="subcellular location">
    <subcellularLocation>
        <location evidence="1 6">Membrane</location>
        <topology evidence="1 6">Multi-pass membrane protein</topology>
    </subcellularLocation>
</comment>
<evidence type="ECO:0000256" key="2">
    <source>
        <dbReference type="ARBA" id="ARBA00009671"/>
    </source>
</evidence>
<dbReference type="InterPro" id="IPR007632">
    <property type="entry name" value="Anoctamin"/>
</dbReference>
<dbReference type="GO" id="GO:0005886">
    <property type="term" value="C:plasma membrane"/>
    <property type="evidence" value="ECO:0007669"/>
    <property type="project" value="TreeGrafter"/>
</dbReference>
<dbReference type="Proteomes" id="UP000663824">
    <property type="component" value="Unassembled WGS sequence"/>
</dbReference>
<comment type="caution">
    <text evidence="8">The sequence shown here is derived from an EMBL/GenBank/DDBJ whole genome shotgun (WGS) entry which is preliminary data.</text>
</comment>
<keyword evidence="5 6" id="KW-0472">Membrane</keyword>
<dbReference type="InterPro" id="IPR049452">
    <property type="entry name" value="Anoctamin_TM"/>
</dbReference>
<name>A0A816RSX4_9BILA</name>
<evidence type="ECO:0000256" key="4">
    <source>
        <dbReference type="ARBA" id="ARBA00022989"/>
    </source>
</evidence>
<evidence type="ECO:0000256" key="5">
    <source>
        <dbReference type="ARBA" id="ARBA00023136"/>
    </source>
</evidence>
<evidence type="ECO:0000256" key="1">
    <source>
        <dbReference type="ARBA" id="ARBA00004141"/>
    </source>
</evidence>
<feature type="transmembrane region" description="Helical" evidence="6">
    <location>
        <begin position="596"/>
        <end position="619"/>
    </location>
</feature>
<evidence type="ECO:0000256" key="6">
    <source>
        <dbReference type="RuleBase" id="RU280814"/>
    </source>
</evidence>
<sequence length="751" mass="89185">MSEQLTNVKSVFHKRFANLSSAISNRLWRNADTNYKCDVLLTFPELIDDRVIVWFLEKFIQLQPDIRVSIKHHFTTGVYGFYLTFTYERVLKGAEALQLEKPIKQEFGGGYQRLLFHELDIYEGVEDEDKFFSTQERQSIVFHLLYSIRILENETLNGIKFKIDQSLIQRGLEKKLISQVIPLHNKEQLNHLRETWVWPKNIFKAQPIVDIRQYFGVKIALYFCWLSFYTRALCLPALYGTYIWYYSGQSQELDDKLFIIHSLLNIIWATGFLIFWRRRQAELAYEWNTLDMEQLEDTRATYKGQLRRSPVTNKYAPYYPAWKRLLFRLLVTMPMLIFNLVLVSFCILIIFRFQAWIDRQLKLGHLPSLMSLTQLLPKILLALVTTVFDDVYKRVCRWLTDKENYREQRTHDNQMIAKMFACACVNSYLSVFYIAFFTHTHIRLSDQLITIFVIKQFWDHVKEAIIPYIVSNTRLSMLIQLSKKEHDRYAERKDLNQELKRILDQWNNSKQIKTTDEISKEHDRYAERKDLNQELKRILDQWNNSKQIKTTDEISVDYSLSARDFIPSFETLSLSQAEIECLQPKWPDLYEDYLELVIQFGYIIFLSALFPLAAFFSLLNNILEIRADAFKLCMICQRPFSQRVKDIGHWQKIMEYMVIAAIVVNCIFCSIRGVFRRMLPNLPFAAEIFLLACIEHILIIVCKIIRSSIESVPYWVRVEKAKMEYRRREALTKLECNALHLKEGQTQENTT</sequence>
<dbReference type="Pfam" id="PF04547">
    <property type="entry name" value="Anoctamin"/>
    <property type="match status" value="1"/>
</dbReference>
<feature type="transmembrane region" description="Helical" evidence="6">
    <location>
        <begin position="329"/>
        <end position="355"/>
    </location>
</feature>
<keyword evidence="3 6" id="KW-0812">Transmembrane</keyword>
<organism evidence="8 9">
    <name type="scientific">Rotaria magnacalcarata</name>
    <dbReference type="NCBI Taxonomy" id="392030"/>
    <lineage>
        <taxon>Eukaryota</taxon>
        <taxon>Metazoa</taxon>
        <taxon>Spiralia</taxon>
        <taxon>Gnathifera</taxon>
        <taxon>Rotifera</taxon>
        <taxon>Eurotatoria</taxon>
        <taxon>Bdelloidea</taxon>
        <taxon>Philodinida</taxon>
        <taxon>Philodinidae</taxon>
        <taxon>Rotaria</taxon>
    </lineage>
</organism>
<feature type="transmembrane region" description="Helical" evidence="6">
    <location>
        <begin position="219"/>
        <end position="245"/>
    </location>
</feature>
<accession>A0A816RSX4</accession>
<dbReference type="GO" id="GO:0005254">
    <property type="term" value="F:chloride channel activity"/>
    <property type="evidence" value="ECO:0007669"/>
    <property type="project" value="TreeGrafter"/>
</dbReference>
<keyword evidence="4 6" id="KW-1133">Transmembrane helix</keyword>
<evidence type="ECO:0000313" key="9">
    <source>
        <dbReference type="Proteomes" id="UP000663824"/>
    </source>
</evidence>
<dbReference type="EMBL" id="CAJNRE010008854">
    <property type="protein sequence ID" value="CAF2076610.1"/>
    <property type="molecule type" value="Genomic_DNA"/>
</dbReference>
<feature type="transmembrane region" description="Helical" evidence="6">
    <location>
        <begin position="257"/>
        <end position="276"/>
    </location>
</feature>
<feature type="transmembrane region" description="Helical" evidence="6">
    <location>
        <begin position="653"/>
        <end position="675"/>
    </location>
</feature>
<evidence type="ECO:0000313" key="8">
    <source>
        <dbReference type="EMBL" id="CAF2076610.1"/>
    </source>
</evidence>
<feature type="transmembrane region" description="Helical" evidence="6">
    <location>
        <begin position="416"/>
        <end position="436"/>
    </location>
</feature>
<dbReference type="PANTHER" id="PTHR12308">
    <property type="entry name" value="ANOCTAMIN"/>
    <property type="match status" value="1"/>
</dbReference>
<proteinExistence type="inferred from homology"/>